<dbReference type="Proteomes" id="UP000028990">
    <property type="component" value="Unassembled WGS sequence"/>
</dbReference>
<reference evidence="2 3" key="1">
    <citation type="submission" date="2013-11" db="EMBL/GenBank/DDBJ databases">
        <title>The Damaraland mole rat (Fukomys damarensis) genome and evolution of African mole rats.</title>
        <authorList>
            <person name="Gladyshev V.N."/>
            <person name="Fang X."/>
        </authorList>
    </citation>
    <scope>NUCLEOTIDE SEQUENCE [LARGE SCALE GENOMIC DNA]</scope>
    <source>
        <tissue evidence="2">Liver</tissue>
    </source>
</reference>
<gene>
    <name evidence="2" type="ORF">H920_14625</name>
</gene>
<dbReference type="AlphaFoldDB" id="A0A091DMJ2"/>
<proteinExistence type="predicted"/>
<dbReference type="GO" id="GO:0071539">
    <property type="term" value="P:protein localization to centrosome"/>
    <property type="evidence" value="ECO:0007669"/>
    <property type="project" value="TreeGrafter"/>
</dbReference>
<dbReference type="GO" id="GO:0034451">
    <property type="term" value="C:centriolar satellite"/>
    <property type="evidence" value="ECO:0007669"/>
    <property type="project" value="TreeGrafter"/>
</dbReference>
<dbReference type="GO" id="GO:0060271">
    <property type="term" value="P:cilium assembly"/>
    <property type="evidence" value="ECO:0007669"/>
    <property type="project" value="TreeGrafter"/>
</dbReference>
<sequence length="125" mass="13826">MGPEKVDWHVSAGFSVKEDPVVMGTDKTAFHQWALYKDHAAPAACQPYARIKGGAKQLEASLRMLSLSTALPPPATEDQDQSEATRGAFSQRPCRPRPHSLPPALPEEETRRIARIFSSQYSKTH</sequence>
<organism evidence="2 3">
    <name type="scientific">Fukomys damarensis</name>
    <name type="common">Damaraland mole rat</name>
    <name type="synonym">Cryptomys damarensis</name>
    <dbReference type="NCBI Taxonomy" id="885580"/>
    <lineage>
        <taxon>Eukaryota</taxon>
        <taxon>Metazoa</taxon>
        <taxon>Chordata</taxon>
        <taxon>Craniata</taxon>
        <taxon>Vertebrata</taxon>
        <taxon>Euteleostomi</taxon>
        <taxon>Mammalia</taxon>
        <taxon>Eutheria</taxon>
        <taxon>Euarchontoglires</taxon>
        <taxon>Glires</taxon>
        <taxon>Rodentia</taxon>
        <taxon>Hystricomorpha</taxon>
        <taxon>Bathyergidae</taxon>
        <taxon>Fukomys</taxon>
    </lineage>
</organism>
<dbReference type="GO" id="GO:0061511">
    <property type="term" value="P:centriole elongation"/>
    <property type="evidence" value="ECO:0007669"/>
    <property type="project" value="TreeGrafter"/>
</dbReference>
<protein>
    <submittedName>
        <fullName evidence="2">C2 domain-containing protein 3</fullName>
    </submittedName>
</protein>
<keyword evidence="3" id="KW-1185">Reference proteome</keyword>
<evidence type="ECO:0000313" key="3">
    <source>
        <dbReference type="Proteomes" id="UP000028990"/>
    </source>
</evidence>
<dbReference type="PANTHER" id="PTHR21254:SF1">
    <property type="entry name" value="C2 DOMAIN-CONTAINING PROTEIN 3"/>
    <property type="match status" value="1"/>
</dbReference>
<dbReference type="PANTHER" id="PTHR21254">
    <property type="entry name" value="C2 DOMAIN-CONTAINING PROTEIN 3"/>
    <property type="match status" value="1"/>
</dbReference>
<accession>A0A091DMJ2</accession>
<evidence type="ECO:0000256" key="1">
    <source>
        <dbReference type="SAM" id="MobiDB-lite"/>
    </source>
</evidence>
<feature type="region of interest" description="Disordered" evidence="1">
    <location>
        <begin position="69"/>
        <end position="125"/>
    </location>
</feature>
<name>A0A091DMJ2_FUKDA</name>
<dbReference type="EMBL" id="KN123669">
    <property type="protein sequence ID" value="KFO24026.1"/>
    <property type="molecule type" value="Genomic_DNA"/>
</dbReference>
<evidence type="ECO:0000313" key="2">
    <source>
        <dbReference type="EMBL" id="KFO24026.1"/>
    </source>
</evidence>
<dbReference type="GO" id="GO:0005814">
    <property type="term" value="C:centriole"/>
    <property type="evidence" value="ECO:0007669"/>
    <property type="project" value="TreeGrafter"/>
</dbReference>